<keyword evidence="5 9" id="KW-0798">TonB box</keyword>
<evidence type="ECO:0000256" key="3">
    <source>
        <dbReference type="ARBA" id="ARBA00022452"/>
    </source>
</evidence>
<keyword evidence="3 8" id="KW-1134">Transmembrane beta strand</keyword>
<dbReference type="GO" id="GO:0009279">
    <property type="term" value="C:cell outer membrane"/>
    <property type="evidence" value="ECO:0007669"/>
    <property type="project" value="UniProtKB-SubCell"/>
</dbReference>
<dbReference type="SUPFAM" id="SSF56935">
    <property type="entry name" value="Porins"/>
    <property type="match status" value="1"/>
</dbReference>
<dbReference type="OrthoDB" id="9805434at2"/>
<dbReference type="InterPro" id="IPR012910">
    <property type="entry name" value="Plug_dom"/>
</dbReference>
<evidence type="ECO:0000256" key="2">
    <source>
        <dbReference type="ARBA" id="ARBA00022448"/>
    </source>
</evidence>
<evidence type="ECO:0000313" key="13">
    <source>
        <dbReference type="EMBL" id="TAA28589.1"/>
    </source>
</evidence>
<protein>
    <submittedName>
        <fullName evidence="13">TonB-dependent receptor</fullName>
    </submittedName>
</protein>
<reference evidence="13 14" key="1">
    <citation type="submission" date="2019-02" db="EMBL/GenBank/DDBJ databases">
        <title>WGS of Pseudoxanthomonas species novum from clinical isolates.</title>
        <authorList>
            <person name="Bernier A.-M."/>
            <person name="Bernard K."/>
            <person name="Vachon A."/>
        </authorList>
    </citation>
    <scope>NUCLEOTIDE SEQUENCE [LARGE SCALE GENOMIC DNA]</scope>
    <source>
        <strain evidence="13 14">NML171200</strain>
    </source>
</reference>
<evidence type="ECO:0000259" key="11">
    <source>
        <dbReference type="Pfam" id="PF00593"/>
    </source>
</evidence>
<feature type="signal peptide" evidence="10">
    <location>
        <begin position="1"/>
        <end position="43"/>
    </location>
</feature>
<keyword evidence="4 8" id="KW-0812">Transmembrane</keyword>
<name>A0A4Q8LH95_9GAMM</name>
<keyword evidence="2 8" id="KW-0813">Transport</keyword>
<dbReference type="AlphaFoldDB" id="A0A4Q8LH95"/>
<dbReference type="Pfam" id="PF07715">
    <property type="entry name" value="Plug"/>
    <property type="match status" value="1"/>
</dbReference>
<sequence>MRSRFTRHSLAVAVAASLAPSRAGLRGLSSAMLLGLAVQAASAADLPAPAPAPAADETPAEPQAKTLDAVSVISTGTRKANMAVTDSPAPIQLVSAEALSKTAAPDLMNAIANQVPSYNASQVGGDMASQTLTASMRGLTANHTLVLVNGKRRHVTSNFGVAGSGEMATDLSFIPQSAIDHVEVLTDGAAALYGSDAIAGVINIILKKNSSGGEFDAGYAGYSDGGGGTDSWGGNIGLGGDNGFVSISVEAENRESVYRFSNPSYANCLLNQDACRAYATANGRSDLLSRLANDQGALLNKRFPGLNAWLNPPEVHRKIAMFNAGYDFGDGLEFYAFGSYGKKTAQSEENYRRPSQDGGYTDPVTGEVKHKYAYGFNPSERSEEKDYDMTFGLKGDFADGWMWDVSTEYGRNEMDVYTVNSMNFSLWQDTGSSPENFYDGTFYTTQWDTNASVTKDFDIGLSGGPLTLNAGLNYRRDEYGIEAGEPASYYGAGASSFPGYNPLSAGDYSRHSQAVFADVILYPVDAWLVDIAGRYEKYSDFGSKAIGKFTTRYDFSDTFAIRATASTGFRAPNMGENYYTAIQVSPTGATATLAGASVGNGLKPETSKNFSLGLVFSPLPNLTSTLDAYQIKISDRTYMGSFAYSQAQSAATRTGRTTGTWNADLPDPADTDGDGVPDDSYNQILGDALVAGGFISNANDPSAPGGSFDQTARANINLSFLSNVLDTKTTGVDWVTNYTSDLSWGSIDWLLAANYNKTEVTRAGRVPGFESIPLFTEANIYDIEHASPKFRVNLAATFNWQKFTLTLRESIYGPQTQVNSLAGYESLADQLDVVTLGGGDYYKLKIGTMATTGFDLSFKPNDSWSLSVGGDNVFNKYPDKIPSAVWDYDVANYQNGNNQYIASSNYAGFSGSPIGYFGARYYAKLTYRF</sequence>
<feature type="domain" description="TonB-dependent receptor-like beta-barrel" evidence="11">
    <location>
        <begin position="350"/>
        <end position="873"/>
    </location>
</feature>
<dbReference type="PANTHER" id="PTHR47234:SF3">
    <property type="entry name" value="SECRETIN_TONB SHORT N-TERMINAL DOMAIN-CONTAINING PROTEIN"/>
    <property type="match status" value="1"/>
</dbReference>
<dbReference type="InterPro" id="IPR037066">
    <property type="entry name" value="Plug_dom_sf"/>
</dbReference>
<evidence type="ECO:0000256" key="10">
    <source>
        <dbReference type="SAM" id="SignalP"/>
    </source>
</evidence>
<evidence type="ECO:0000256" key="7">
    <source>
        <dbReference type="ARBA" id="ARBA00023237"/>
    </source>
</evidence>
<evidence type="ECO:0000256" key="6">
    <source>
        <dbReference type="ARBA" id="ARBA00023136"/>
    </source>
</evidence>
<dbReference type="Gene3D" id="2.40.170.20">
    <property type="entry name" value="TonB-dependent receptor, beta-barrel domain"/>
    <property type="match status" value="1"/>
</dbReference>
<dbReference type="Pfam" id="PF00593">
    <property type="entry name" value="TonB_dep_Rec_b-barrel"/>
    <property type="match status" value="1"/>
</dbReference>
<dbReference type="InterPro" id="IPR039426">
    <property type="entry name" value="TonB-dep_rcpt-like"/>
</dbReference>
<evidence type="ECO:0000256" key="4">
    <source>
        <dbReference type="ARBA" id="ARBA00022692"/>
    </source>
</evidence>
<evidence type="ECO:0000259" key="12">
    <source>
        <dbReference type="Pfam" id="PF07715"/>
    </source>
</evidence>
<dbReference type="InterPro" id="IPR036942">
    <property type="entry name" value="Beta-barrel_TonB_sf"/>
</dbReference>
<dbReference type="Proteomes" id="UP000292627">
    <property type="component" value="Unassembled WGS sequence"/>
</dbReference>
<comment type="similarity">
    <text evidence="8 9">Belongs to the TonB-dependent receptor family.</text>
</comment>
<dbReference type="PANTHER" id="PTHR47234">
    <property type="match status" value="1"/>
</dbReference>
<accession>A0A4Q8LH95</accession>
<feature type="domain" description="TonB-dependent receptor plug" evidence="12">
    <location>
        <begin position="85"/>
        <end position="201"/>
    </location>
</feature>
<evidence type="ECO:0000256" key="5">
    <source>
        <dbReference type="ARBA" id="ARBA00023077"/>
    </source>
</evidence>
<evidence type="ECO:0000256" key="9">
    <source>
        <dbReference type="RuleBase" id="RU003357"/>
    </source>
</evidence>
<dbReference type="RefSeq" id="WP_130550118.1">
    <property type="nucleotide sequence ID" value="NZ_SHMC01000001.1"/>
</dbReference>
<keyword evidence="13" id="KW-0675">Receptor</keyword>
<evidence type="ECO:0000313" key="14">
    <source>
        <dbReference type="Proteomes" id="UP000292627"/>
    </source>
</evidence>
<keyword evidence="7 8" id="KW-0998">Cell outer membrane</keyword>
<organism evidence="13 14">
    <name type="scientific">Pseudoxanthomonas winnipegensis</name>
    <dbReference type="NCBI Taxonomy" id="2480810"/>
    <lineage>
        <taxon>Bacteria</taxon>
        <taxon>Pseudomonadati</taxon>
        <taxon>Pseudomonadota</taxon>
        <taxon>Gammaproteobacteria</taxon>
        <taxon>Lysobacterales</taxon>
        <taxon>Lysobacteraceae</taxon>
        <taxon>Pseudoxanthomonas</taxon>
    </lineage>
</organism>
<feature type="chain" id="PRO_5020266163" evidence="10">
    <location>
        <begin position="44"/>
        <end position="929"/>
    </location>
</feature>
<comment type="caution">
    <text evidence="13">The sequence shown here is derived from an EMBL/GenBank/DDBJ whole genome shotgun (WGS) entry which is preliminary data.</text>
</comment>
<evidence type="ECO:0000256" key="1">
    <source>
        <dbReference type="ARBA" id="ARBA00004571"/>
    </source>
</evidence>
<dbReference type="EMBL" id="SHMC01000001">
    <property type="protein sequence ID" value="TAA28589.1"/>
    <property type="molecule type" value="Genomic_DNA"/>
</dbReference>
<dbReference type="InterPro" id="IPR000531">
    <property type="entry name" value="Beta-barrel_TonB"/>
</dbReference>
<dbReference type="PROSITE" id="PS52016">
    <property type="entry name" value="TONB_DEPENDENT_REC_3"/>
    <property type="match status" value="1"/>
</dbReference>
<gene>
    <name evidence="13" type="ORF">EA660_03145</name>
</gene>
<dbReference type="Gene3D" id="2.170.130.10">
    <property type="entry name" value="TonB-dependent receptor, plug domain"/>
    <property type="match status" value="1"/>
</dbReference>
<keyword evidence="6 8" id="KW-0472">Membrane</keyword>
<proteinExistence type="inferred from homology"/>
<evidence type="ECO:0000256" key="8">
    <source>
        <dbReference type="PROSITE-ProRule" id="PRU01360"/>
    </source>
</evidence>
<comment type="subcellular location">
    <subcellularLocation>
        <location evidence="1 8">Cell outer membrane</location>
        <topology evidence="1 8">Multi-pass membrane protein</topology>
    </subcellularLocation>
</comment>
<keyword evidence="10" id="KW-0732">Signal</keyword>